<dbReference type="Proteomes" id="UP001589795">
    <property type="component" value="Unassembled WGS sequence"/>
</dbReference>
<sequence>MASDGTIHVAGAGIFGLSCAWALLQQGARVRIFEARRIGAGSSGGHVGALAPHAPETWNPKKALQLESLLAAETFWSGVEAASALPSGYGRTGRLQPVADAETAERLQDRIAAAARNWPGGMGMSLTDSPCGPLIPHSPTGLWLLDGLTALLNPRAALAALAGAIRARGGEIIERQTAPANHAPTIWATGTPGLLDLNAALDRKVGQGVKGQSLLLDFAAPDSPQVFADGLHIVPHADGTTAIGSTSENSYDHDRPDEQADALLARAVAICPALAGAPVLDVWAGLRPRARSRAPVLAPWPGRAGHLIANGGFKIGFGMAPLIADLAAQVVLEGRQNLPDLFALP</sequence>
<dbReference type="InterPro" id="IPR006076">
    <property type="entry name" value="FAD-dep_OxRdtase"/>
</dbReference>
<feature type="transmembrane region" description="Helical" evidence="2">
    <location>
        <begin position="6"/>
        <end position="24"/>
    </location>
</feature>
<dbReference type="EMBL" id="JBHLWQ010000043">
    <property type="protein sequence ID" value="MFC0199540.1"/>
    <property type="molecule type" value="Genomic_DNA"/>
</dbReference>
<dbReference type="PANTHER" id="PTHR13847:SF289">
    <property type="entry name" value="GLYCINE OXIDASE"/>
    <property type="match status" value="1"/>
</dbReference>
<keyword evidence="2" id="KW-0472">Membrane</keyword>
<accession>A0ABV6CFM8</accession>
<evidence type="ECO:0000256" key="2">
    <source>
        <dbReference type="SAM" id="Phobius"/>
    </source>
</evidence>
<dbReference type="SUPFAM" id="SSF51971">
    <property type="entry name" value="Nucleotide-binding domain"/>
    <property type="match status" value="1"/>
</dbReference>
<dbReference type="Gene3D" id="3.30.9.10">
    <property type="entry name" value="D-Amino Acid Oxidase, subunit A, domain 2"/>
    <property type="match status" value="2"/>
</dbReference>
<keyword evidence="1 4" id="KW-0560">Oxidoreductase</keyword>
<dbReference type="PANTHER" id="PTHR13847">
    <property type="entry name" value="SARCOSINE DEHYDROGENASE-RELATED"/>
    <property type="match status" value="1"/>
</dbReference>
<feature type="domain" description="FAD dependent oxidoreductase" evidence="3">
    <location>
        <begin position="9"/>
        <end position="329"/>
    </location>
</feature>
<dbReference type="InterPro" id="IPR036188">
    <property type="entry name" value="FAD/NAD-bd_sf"/>
</dbReference>
<keyword evidence="5" id="KW-1185">Reference proteome</keyword>
<comment type="caution">
    <text evidence="4">The sequence shown here is derived from an EMBL/GenBank/DDBJ whole genome shotgun (WGS) entry which is preliminary data.</text>
</comment>
<evidence type="ECO:0000313" key="4">
    <source>
        <dbReference type="EMBL" id="MFC0199540.1"/>
    </source>
</evidence>
<gene>
    <name evidence="4" type="ORF">ACFFIZ_04220</name>
</gene>
<reference evidence="4 5" key="1">
    <citation type="submission" date="2024-09" db="EMBL/GenBank/DDBJ databases">
        <authorList>
            <person name="Sun Q."/>
            <person name="Mori K."/>
        </authorList>
    </citation>
    <scope>NUCLEOTIDE SEQUENCE [LARGE SCALE GENOMIC DNA]</scope>
    <source>
        <strain evidence="4 5">CCM 7904</strain>
    </source>
</reference>
<evidence type="ECO:0000256" key="1">
    <source>
        <dbReference type="ARBA" id="ARBA00023002"/>
    </source>
</evidence>
<proteinExistence type="predicted"/>
<dbReference type="GO" id="GO:0016491">
    <property type="term" value="F:oxidoreductase activity"/>
    <property type="evidence" value="ECO:0007669"/>
    <property type="project" value="UniProtKB-KW"/>
</dbReference>
<dbReference type="Pfam" id="PF01266">
    <property type="entry name" value="DAO"/>
    <property type="match status" value="1"/>
</dbReference>
<organism evidence="4 5">
    <name type="scientific">Paracoccus rhizosphaerae</name>
    <dbReference type="NCBI Taxonomy" id="1133347"/>
    <lineage>
        <taxon>Bacteria</taxon>
        <taxon>Pseudomonadati</taxon>
        <taxon>Pseudomonadota</taxon>
        <taxon>Alphaproteobacteria</taxon>
        <taxon>Rhodobacterales</taxon>
        <taxon>Paracoccaceae</taxon>
        <taxon>Paracoccus</taxon>
    </lineage>
</organism>
<keyword evidence="2" id="KW-1133">Transmembrane helix</keyword>
<keyword evidence="2" id="KW-0812">Transmembrane</keyword>
<protein>
    <submittedName>
        <fullName evidence="4">NAD(P)/FAD-dependent oxidoreductase</fullName>
        <ecNumber evidence="4">1.-.-.-</ecNumber>
    </submittedName>
</protein>
<dbReference type="RefSeq" id="WP_265505978.1">
    <property type="nucleotide sequence ID" value="NZ_JAOTBE010000006.1"/>
</dbReference>
<name>A0ABV6CFM8_9RHOB</name>
<evidence type="ECO:0000313" key="5">
    <source>
        <dbReference type="Proteomes" id="UP001589795"/>
    </source>
</evidence>
<dbReference type="Gene3D" id="3.50.50.60">
    <property type="entry name" value="FAD/NAD(P)-binding domain"/>
    <property type="match status" value="2"/>
</dbReference>
<dbReference type="EC" id="1.-.-.-" evidence="4"/>
<evidence type="ECO:0000259" key="3">
    <source>
        <dbReference type="Pfam" id="PF01266"/>
    </source>
</evidence>